<sequence>MSMLNRQLAPPTRPIGRVALPTATVTQLPNGARLHILPHDAQPVVRLQVVLPAGRWYDPLPGVSLLTARTLLDGTRTRTARQIADEIAFYGASLECDQGFDRATLTLYCLSRHLEKLLPLVHDVLLNASFPDKEIEQLKTRTVQNIRVERQKTSYLASERFSQNLFGPKHPYGRPFSEESFQLLSANEARSFHGQAYDLSIAELFLCGDVYDDHTHLIHSLLGKSNTSALLVDKPTSQGEAQSTRNDYVPVGGSIQASLRLGRTWPSPLHSDTHKLQFLVKVLGGYFGSRLMKNIREDKGFTYGIYASINHREHGSNLLIGSDVNAQNAEAAVTEIYHEMRKLQEEPVPADELETVRSYILGKFLNELGTIFEQADKYRTRILLGLPIDFHARFVADVETVTAKELQALAQTYLSPVELIEVVAGPERK</sequence>
<name>A0A3B7R8J0_9BACT</name>
<feature type="domain" description="Peptidase M16 N-terminal" evidence="1">
    <location>
        <begin position="38"/>
        <end position="153"/>
    </location>
</feature>
<gene>
    <name evidence="3" type="ORF">D3Y59_10495</name>
</gene>
<dbReference type="GO" id="GO:0046872">
    <property type="term" value="F:metal ion binding"/>
    <property type="evidence" value="ECO:0007669"/>
    <property type="project" value="InterPro"/>
</dbReference>
<dbReference type="InterPro" id="IPR007863">
    <property type="entry name" value="Peptidase_M16_C"/>
</dbReference>
<dbReference type="Proteomes" id="UP000262802">
    <property type="component" value="Chromosome"/>
</dbReference>
<accession>A0A3B7R8J0</accession>
<keyword evidence="4" id="KW-1185">Reference proteome</keyword>
<dbReference type="OrthoDB" id="9811314at2"/>
<feature type="domain" description="Peptidase M16 C-terminal" evidence="2">
    <location>
        <begin position="184"/>
        <end position="358"/>
    </location>
</feature>
<organism evidence="3 4">
    <name type="scientific">Hymenobacter oligotrophus</name>
    <dbReference type="NCBI Taxonomy" id="2319843"/>
    <lineage>
        <taxon>Bacteria</taxon>
        <taxon>Pseudomonadati</taxon>
        <taxon>Bacteroidota</taxon>
        <taxon>Cytophagia</taxon>
        <taxon>Cytophagales</taxon>
        <taxon>Hymenobacteraceae</taxon>
        <taxon>Hymenobacter</taxon>
    </lineage>
</organism>
<dbReference type="Pfam" id="PF05193">
    <property type="entry name" value="Peptidase_M16_C"/>
    <property type="match status" value="1"/>
</dbReference>
<dbReference type="EMBL" id="CP032317">
    <property type="protein sequence ID" value="AYA37441.1"/>
    <property type="molecule type" value="Genomic_DNA"/>
</dbReference>
<dbReference type="AlphaFoldDB" id="A0A3B7R8J0"/>
<dbReference type="InterPro" id="IPR011249">
    <property type="entry name" value="Metalloenz_LuxS/M16"/>
</dbReference>
<evidence type="ECO:0000313" key="3">
    <source>
        <dbReference type="EMBL" id="AYA37441.1"/>
    </source>
</evidence>
<dbReference type="Gene3D" id="3.30.830.10">
    <property type="entry name" value="Metalloenzyme, LuxS/M16 peptidase-like"/>
    <property type="match status" value="2"/>
</dbReference>
<reference evidence="3 4" key="1">
    <citation type="submission" date="2018-09" db="EMBL/GenBank/DDBJ databases">
        <title>Hymenobacter medium sp. nov., isolated from R2A medium.</title>
        <authorList>
            <person name="Yingchao G."/>
        </authorList>
    </citation>
    <scope>NUCLEOTIDE SEQUENCE [LARGE SCALE GENOMIC DNA]</scope>
    <source>
        <strain evidence="4">sh-6</strain>
    </source>
</reference>
<proteinExistence type="predicted"/>
<dbReference type="InterPro" id="IPR011765">
    <property type="entry name" value="Pept_M16_N"/>
</dbReference>
<dbReference type="KEGG" id="hyh:D3Y59_10495"/>
<dbReference type="PANTHER" id="PTHR11851:SF224">
    <property type="entry name" value="PROCESSING PROTEASE"/>
    <property type="match status" value="1"/>
</dbReference>
<evidence type="ECO:0000259" key="1">
    <source>
        <dbReference type="Pfam" id="PF00675"/>
    </source>
</evidence>
<evidence type="ECO:0000313" key="4">
    <source>
        <dbReference type="Proteomes" id="UP000262802"/>
    </source>
</evidence>
<protein>
    <submittedName>
        <fullName evidence="3">Insulinase family protein</fullName>
    </submittedName>
</protein>
<dbReference type="InterPro" id="IPR050361">
    <property type="entry name" value="MPP/UQCRC_Complex"/>
</dbReference>
<dbReference type="SUPFAM" id="SSF63411">
    <property type="entry name" value="LuxS/MPP-like metallohydrolase"/>
    <property type="match status" value="2"/>
</dbReference>
<evidence type="ECO:0000259" key="2">
    <source>
        <dbReference type="Pfam" id="PF05193"/>
    </source>
</evidence>
<dbReference type="Pfam" id="PF00675">
    <property type="entry name" value="Peptidase_M16"/>
    <property type="match status" value="1"/>
</dbReference>
<dbReference type="PANTHER" id="PTHR11851">
    <property type="entry name" value="METALLOPROTEASE"/>
    <property type="match status" value="1"/>
</dbReference>